<feature type="compositionally biased region" description="Polar residues" evidence="6">
    <location>
        <begin position="728"/>
        <end position="738"/>
    </location>
</feature>
<evidence type="ECO:0000256" key="1">
    <source>
        <dbReference type="ARBA" id="ARBA00004496"/>
    </source>
</evidence>
<feature type="compositionally biased region" description="Polar residues" evidence="6">
    <location>
        <begin position="1022"/>
        <end position="1038"/>
    </location>
</feature>
<feature type="region of interest" description="Disordered" evidence="6">
    <location>
        <begin position="1014"/>
        <end position="1058"/>
    </location>
</feature>
<keyword evidence="3" id="KW-0963">Cytoplasm</keyword>
<dbReference type="GO" id="GO:0005737">
    <property type="term" value="C:cytoplasm"/>
    <property type="evidence" value="ECO:0007669"/>
    <property type="project" value="UniProtKB-SubCell"/>
</dbReference>
<feature type="compositionally biased region" description="Polar residues" evidence="6">
    <location>
        <begin position="1047"/>
        <end position="1058"/>
    </location>
</feature>
<feature type="compositionally biased region" description="Polar residues" evidence="6">
    <location>
        <begin position="803"/>
        <end position="816"/>
    </location>
</feature>
<evidence type="ECO:0000256" key="6">
    <source>
        <dbReference type="SAM" id="MobiDB-lite"/>
    </source>
</evidence>
<dbReference type="PROSITE" id="PS01179">
    <property type="entry name" value="PID"/>
    <property type="match status" value="1"/>
</dbReference>
<dbReference type="Proteomes" id="UP000735302">
    <property type="component" value="Unassembled WGS sequence"/>
</dbReference>
<dbReference type="GO" id="GO:0030154">
    <property type="term" value="P:cell differentiation"/>
    <property type="evidence" value="ECO:0007669"/>
    <property type="project" value="UniProtKB-KW"/>
</dbReference>
<dbReference type="InterPro" id="IPR048561">
    <property type="entry name" value="Dab_PTB"/>
</dbReference>
<evidence type="ECO:0000313" key="9">
    <source>
        <dbReference type="Proteomes" id="UP000735302"/>
    </source>
</evidence>
<protein>
    <submittedName>
        <fullName evidence="8">Disabled homolog 1-like</fullName>
    </submittedName>
</protein>
<organism evidence="8 9">
    <name type="scientific">Plakobranchus ocellatus</name>
    <dbReference type="NCBI Taxonomy" id="259542"/>
    <lineage>
        <taxon>Eukaryota</taxon>
        <taxon>Metazoa</taxon>
        <taxon>Spiralia</taxon>
        <taxon>Lophotrochozoa</taxon>
        <taxon>Mollusca</taxon>
        <taxon>Gastropoda</taxon>
        <taxon>Heterobranchia</taxon>
        <taxon>Euthyneura</taxon>
        <taxon>Panpulmonata</taxon>
        <taxon>Sacoglossa</taxon>
        <taxon>Placobranchoidea</taxon>
        <taxon>Plakobranchidae</taxon>
        <taxon>Plakobranchus</taxon>
    </lineage>
</organism>
<sequence length="1058" mass="112098">MCDLEIKRNRNWKRLAVLNDVETEKLAVLKYGNTQRLAVLNDVGTLSTVCSEMADTSRFEGNGLSFKAKLIGVEDVPEARGDQMCQDALIKLKNAVRASGEHKQKIFVNVTLEGLKIVDAISLAANQNKKKGEPKNSKPADENEDAVQEPNGAVLHSHAVHRISFISRDVTDNRAFGYIFGDSDNTHKFFAIKTAAAAEQLVYTIRDLFQAVYDMKKKEMEEAKEKLEKGEVTTTQDEGNSQTPGNGSTSGIGQTPQTKQNAEGENIYQVPPNNAPVKQEPQAEQAANLLDLEDQTEHILKGIEQIKNLEFDSINEDQQTSPVSPISSPLANFSGTAPTNPDPWGMAATSASTAPSSTSALGDLAGLQTNSFTSIQGGMQPFPGTPFTMQAPYGGATVGFPPGAGGLPVSKDPFGNDPFSANAQRPSVPTVGGFPASNPFGGGGFPSQQLYGAPARGMMPGAPGAPGFMGQPGFAQAAAMGRAPNPFGMGFNQMQVPVQQGNLFKDTKEDTNLLQPMRKDSVTGQREESTDKAVPKKLRDDLFGDLVDIKKSPGSSADSPKDMFAKASGAEKKSMNALMAEGPPTPPRPSSSQASTLNLFPSEPFGSSDSPEEDKTRSLLTSHSEDPFDTTHICPALSDPTTPVSSRLVNSSLSSIPADTPPPVPKRPPKGEEINKDKLSCVALPKSLSSSSSSSSSSSRSSSPSSSTKSHSEPPRTKPPPLPKRLVSNPSASSQNCDVMNVRSPPLELALSDIPADSNTCTLPSPDEPPPPLPVISFELSAPPPPPRPSTSSLSTLSPTISIDSNSTTEVVNSALKSGPALPHDNIKPSGSPLSSESSVPKSFSASNSERDFSEHFGATDEVFFPAGSRDKMPAADDWPSPNVKVNSSASERELSNLSPKVVPRDPADPFSPPLLSYKPKSKSKVSPNVISSTADKPTVDQIAVPSSSSNSAEASESDSSDLFPKNTWPAPEAADPFKVPLHLMPGFKVEAKFGNDPFDDSFTEVLQARFSESKWDPFSPGPNTDTGSGKSTVQTTDPFGAPLQPVNGNTTGNSLFD</sequence>
<feature type="domain" description="PID" evidence="7">
    <location>
        <begin position="61"/>
        <end position="223"/>
    </location>
</feature>
<gene>
    <name evidence="8" type="ORF">PoB_000557600</name>
</gene>
<feature type="compositionally biased region" description="Basic and acidic residues" evidence="6">
    <location>
        <begin position="669"/>
        <end position="679"/>
    </location>
</feature>
<evidence type="ECO:0000256" key="5">
    <source>
        <dbReference type="ARBA" id="ARBA00022782"/>
    </source>
</evidence>
<keyword evidence="5" id="KW-0221">Differentiation</keyword>
<feature type="compositionally biased region" description="Basic and acidic residues" evidence="6">
    <location>
        <begin position="849"/>
        <end position="859"/>
    </location>
</feature>
<keyword evidence="9" id="KW-1185">Reference proteome</keyword>
<evidence type="ECO:0000256" key="4">
    <source>
        <dbReference type="ARBA" id="ARBA00022553"/>
    </source>
</evidence>
<name>A0AAV3XVP5_9GAST</name>
<dbReference type="PANTHER" id="PTHR47695:SF3">
    <property type="entry name" value="PID DOMAIN-CONTAINING PROTEIN"/>
    <property type="match status" value="1"/>
</dbReference>
<comment type="subcellular location">
    <subcellularLocation>
        <location evidence="1">Cytoplasm</location>
    </subcellularLocation>
</comment>
<feature type="compositionally biased region" description="Polar residues" evidence="6">
    <location>
        <begin position="316"/>
        <end position="339"/>
    </location>
</feature>
<evidence type="ECO:0000256" key="3">
    <source>
        <dbReference type="ARBA" id="ARBA00022490"/>
    </source>
</evidence>
<dbReference type="AlphaFoldDB" id="A0AAV3XVP5"/>
<feature type="compositionally biased region" description="Low complexity" evidence="6">
    <location>
        <begin position="644"/>
        <end position="658"/>
    </location>
</feature>
<feature type="compositionally biased region" description="Basic and acidic residues" evidence="6">
    <location>
        <begin position="559"/>
        <end position="574"/>
    </location>
</feature>
<evidence type="ECO:0000313" key="8">
    <source>
        <dbReference type="EMBL" id="GFN79070.1"/>
    </source>
</evidence>
<feature type="region of interest" description="Disordered" evidence="6">
    <location>
        <begin position="509"/>
        <end position="537"/>
    </location>
</feature>
<dbReference type="Gene3D" id="2.30.29.30">
    <property type="entry name" value="Pleckstrin-homology domain (PH domain)/Phosphotyrosine-binding domain (PTB)"/>
    <property type="match status" value="1"/>
</dbReference>
<feature type="compositionally biased region" description="Low complexity" evidence="6">
    <location>
        <begin position="687"/>
        <end position="709"/>
    </location>
</feature>
<proteinExistence type="predicted"/>
<feature type="region of interest" description="Disordered" evidence="6">
    <location>
        <begin position="550"/>
        <end position="975"/>
    </location>
</feature>
<comment type="caution">
    <text evidence="8">The sequence shown here is derived from an EMBL/GenBank/DDBJ whole genome shotgun (WGS) entry which is preliminary data.</text>
</comment>
<evidence type="ECO:0000256" key="2">
    <source>
        <dbReference type="ARBA" id="ARBA00022473"/>
    </source>
</evidence>
<dbReference type="InterPro" id="IPR011993">
    <property type="entry name" value="PH-like_dom_sf"/>
</dbReference>
<feature type="compositionally biased region" description="Low complexity" evidence="6">
    <location>
        <begin position="829"/>
        <end position="847"/>
    </location>
</feature>
<keyword evidence="4" id="KW-0597">Phosphoprotein</keyword>
<dbReference type="InterPro" id="IPR006020">
    <property type="entry name" value="PTB/PI_dom"/>
</dbReference>
<reference evidence="8 9" key="1">
    <citation type="journal article" date="2021" name="Elife">
        <title>Chloroplast acquisition without the gene transfer in kleptoplastic sea slugs, Plakobranchus ocellatus.</title>
        <authorList>
            <person name="Maeda T."/>
            <person name="Takahashi S."/>
            <person name="Yoshida T."/>
            <person name="Shimamura S."/>
            <person name="Takaki Y."/>
            <person name="Nagai Y."/>
            <person name="Toyoda A."/>
            <person name="Suzuki Y."/>
            <person name="Arimoto A."/>
            <person name="Ishii H."/>
            <person name="Satoh N."/>
            <person name="Nishiyama T."/>
            <person name="Hasebe M."/>
            <person name="Maruyama T."/>
            <person name="Minagawa J."/>
            <person name="Obokata J."/>
            <person name="Shigenobu S."/>
        </authorList>
    </citation>
    <scope>NUCLEOTIDE SEQUENCE [LARGE SCALE GENOMIC DNA]</scope>
</reference>
<dbReference type="Pfam" id="PF00640">
    <property type="entry name" value="PID"/>
    <property type="match status" value="1"/>
</dbReference>
<dbReference type="SMART" id="SM00462">
    <property type="entry name" value="PTB"/>
    <property type="match status" value="1"/>
</dbReference>
<dbReference type="SUPFAM" id="SSF50729">
    <property type="entry name" value="PH domain-like"/>
    <property type="match status" value="1"/>
</dbReference>
<feature type="region of interest" description="Disordered" evidence="6">
    <location>
        <begin position="316"/>
        <end position="341"/>
    </location>
</feature>
<dbReference type="EMBL" id="BLXT01000641">
    <property type="protein sequence ID" value="GFN79070.1"/>
    <property type="molecule type" value="Genomic_DNA"/>
</dbReference>
<feature type="compositionally biased region" description="Polar residues" evidence="6">
    <location>
        <begin position="590"/>
        <end position="609"/>
    </location>
</feature>
<accession>A0AAV3XVP5</accession>
<feature type="compositionally biased region" description="Low complexity" evidence="6">
    <location>
        <begin position="790"/>
        <end position="802"/>
    </location>
</feature>
<dbReference type="PANTHER" id="PTHR47695">
    <property type="entry name" value="PID DOMAIN-CONTAINING PROTEIN"/>
    <property type="match status" value="1"/>
</dbReference>
<feature type="region of interest" description="Disordered" evidence="6">
    <location>
        <begin position="224"/>
        <end position="262"/>
    </location>
</feature>
<evidence type="ECO:0000259" key="7">
    <source>
        <dbReference type="PROSITE" id="PS01179"/>
    </source>
</evidence>
<feature type="compositionally biased region" description="Low complexity" evidence="6">
    <location>
        <begin position="914"/>
        <end position="933"/>
    </location>
</feature>
<feature type="compositionally biased region" description="Polar residues" evidence="6">
    <location>
        <begin position="232"/>
        <end position="262"/>
    </location>
</feature>
<dbReference type="CDD" id="cd01215">
    <property type="entry name" value="PTB_Dab"/>
    <property type="match status" value="1"/>
</dbReference>
<keyword evidence="2" id="KW-0217">Developmental protein</keyword>